<dbReference type="EMBL" id="JAKLWS010000024">
    <property type="protein sequence ID" value="MCG2590000.1"/>
    <property type="molecule type" value="Genomic_DNA"/>
</dbReference>
<dbReference type="PANTHER" id="PTHR43280:SF29">
    <property type="entry name" value="ARAC-FAMILY TRANSCRIPTIONAL REGULATOR"/>
    <property type="match status" value="1"/>
</dbReference>
<dbReference type="InterPro" id="IPR011990">
    <property type="entry name" value="TPR-like_helical_dom_sf"/>
</dbReference>
<protein>
    <submittedName>
        <fullName evidence="7">Helix-turn-helix domain-containing protein</fullName>
    </submittedName>
</protein>
<accession>A0ABS9KGN9</accession>
<dbReference type="PROSITE" id="PS01124">
    <property type="entry name" value="HTH_ARAC_FAMILY_2"/>
    <property type="match status" value="1"/>
</dbReference>
<dbReference type="PROSITE" id="PS50005">
    <property type="entry name" value="TPR"/>
    <property type="match status" value="2"/>
</dbReference>
<feature type="region of interest" description="Disordered" evidence="5">
    <location>
        <begin position="452"/>
        <end position="484"/>
    </location>
</feature>
<name>A0ABS9KGN9_9BACT</name>
<keyword evidence="1" id="KW-0805">Transcription regulation</keyword>
<comment type="caution">
    <text evidence="7">The sequence shown here is derived from an EMBL/GenBank/DDBJ whole genome shotgun (WGS) entry which is preliminary data.</text>
</comment>
<evidence type="ECO:0000256" key="4">
    <source>
        <dbReference type="PROSITE-ProRule" id="PRU00339"/>
    </source>
</evidence>
<evidence type="ECO:0000256" key="5">
    <source>
        <dbReference type="SAM" id="MobiDB-lite"/>
    </source>
</evidence>
<sequence length="604" mass="70126">MNQKSIAVLPFVNMSSDPENEYFSDGITEEIINALTGIRELKVTARTSSFAFKNRQVDVRHVGNQLGVSTVLEGSIRRLNDRVRISTQLIRTDDGFHIWSEKYDRNLVDIFELQDEISLEIAEQIRENFGHLEIKERLVDAPTDNIEAYNLYLKARYNHLRWDAEGIENGMKYYDQCISMAPNFSWPYFGAGYCHSMFGSWTPNKESLDYAEEYIENGFQLDSSSFLGHYSRATLQFWGRWDFTHGHDSYKRSMALNPSYTEAEEGLAELYTAIGNFDRAMEHAQHILALDPLSKNHHYTIANIYYLTGRPERALEFLEAGLKIDPNFTHLIELTQLCLIELKEEGKLNDFLNQNHLAENKRASTTLYQLIHQPEKNGSYNFLNDDERVRLIPWSMFLHTHLGNQKEAMGFLDNAVTNKEGQYMNFKSMPLLEPLRNNHRYHQLVQTTFHPSLLPNTEAENDSSQKEPKFSMNTEITESTSEESNSLMEEVEIEQALNLLDHLMNGEKKFLDTAISLRYLAENLNIHPNKLSWLLNDRLSMNFNDYINSFRLETFQEKVLDPAHKNYTLLGLAFESGFNSKSAFNDYFKKKTGTTPRKWLKQNK</sequence>
<dbReference type="Gene3D" id="3.40.50.10070">
    <property type="entry name" value="TolB, N-terminal domain"/>
    <property type="match status" value="1"/>
</dbReference>
<dbReference type="Gene3D" id="1.25.40.10">
    <property type="entry name" value="Tetratricopeptide repeat domain"/>
    <property type="match status" value="1"/>
</dbReference>
<keyword evidence="4" id="KW-0802">TPR repeat</keyword>
<feature type="repeat" description="TPR" evidence="4">
    <location>
        <begin position="295"/>
        <end position="328"/>
    </location>
</feature>
<organism evidence="7 8">
    <name type="scientific">Rhodohalobacter sulfatireducens</name>
    <dbReference type="NCBI Taxonomy" id="2911366"/>
    <lineage>
        <taxon>Bacteria</taxon>
        <taxon>Pseudomonadati</taxon>
        <taxon>Balneolota</taxon>
        <taxon>Balneolia</taxon>
        <taxon>Balneolales</taxon>
        <taxon>Balneolaceae</taxon>
        <taxon>Rhodohalobacter</taxon>
    </lineage>
</organism>
<dbReference type="PANTHER" id="PTHR43280">
    <property type="entry name" value="ARAC-FAMILY TRANSCRIPTIONAL REGULATOR"/>
    <property type="match status" value="1"/>
</dbReference>
<proteinExistence type="predicted"/>
<dbReference type="SUPFAM" id="SSF46689">
    <property type="entry name" value="Homeodomain-like"/>
    <property type="match status" value="1"/>
</dbReference>
<reference evidence="7" key="1">
    <citation type="submission" date="2022-01" db="EMBL/GenBank/DDBJ databases">
        <authorList>
            <person name="Wang Y."/>
        </authorList>
    </citation>
    <scope>NUCLEOTIDE SEQUENCE</scope>
    <source>
        <strain evidence="7">WB101</strain>
    </source>
</reference>
<evidence type="ECO:0000313" key="8">
    <source>
        <dbReference type="Proteomes" id="UP001165366"/>
    </source>
</evidence>
<dbReference type="Proteomes" id="UP001165366">
    <property type="component" value="Unassembled WGS sequence"/>
</dbReference>
<dbReference type="SMART" id="SM00028">
    <property type="entry name" value="TPR"/>
    <property type="match status" value="2"/>
</dbReference>
<keyword evidence="2" id="KW-0238">DNA-binding</keyword>
<dbReference type="InterPro" id="IPR018060">
    <property type="entry name" value="HTH_AraC"/>
</dbReference>
<dbReference type="Gene3D" id="1.10.10.60">
    <property type="entry name" value="Homeodomain-like"/>
    <property type="match status" value="2"/>
</dbReference>
<dbReference type="Pfam" id="PF14559">
    <property type="entry name" value="TPR_19"/>
    <property type="match status" value="1"/>
</dbReference>
<feature type="compositionally biased region" description="Low complexity" evidence="5">
    <location>
        <begin position="471"/>
        <end position="484"/>
    </location>
</feature>
<dbReference type="SUPFAM" id="SSF48452">
    <property type="entry name" value="TPR-like"/>
    <property type="match status" value="1"/>
</dbReference>
<dbReference type="InterPro" id="IPR019734">
    <property type="entry name" value="TPR_rpt"/>
</dbReference>
<evidence type="ECO:0000313" key="7">
    <source>
        <dbReference type="EMBL" id="MCG2590000.1"/>
    </source>
</evidence>
<gene>
    <name evidence="7" type="ORF">L6773_15590</name>
</gene>
<reference evidence="7" key="2">
    <citation type="submission" date="2024-05" db="EMBL/GenBank/DDBJ databases">
        <title>Rhodohalobacter halophilus gen. nov., sp. nov., a moderately halophilic member of the family Balneolaceae.</title>
        <authorList>
            <person name="Xia J."/>
        </authorList>
    </citation>
    <scope>NUCLEOTIDE SEQUENCE</scope>
    <source>
        <strain evidence="7">WB101</strain>
    </source>
</reference>
<feature type="repeat" description="TPR" evidence="4">
    <location>
        <begin position="261"/>
        <end position="294"/>
    </location>
</feature>
<evidence type="ECO:0000259" key="6">
    <source>
        <dbReference type="PROSITE" id="PS01124"/>
    </source>
</evidence>
<dbReference type="SMART" id="SM00342">
    <property type="entry name" value="HTH_ARAC"/>
    <property type="match status" value="1"/>
</dbReference>
<keyword evidence="8" id="KW-1185">Reference proteome</keyword>
<evidence type="ECO:0000256" key="2">
    <source>
        <dbReference type="ARBA" id="ARBA00023125"/>
    </source>
</evidence>
<dbReference type="Pfam" id="PF12833">
    <property type="entry name" value="HTH_18"/>
    <property type="match status" value="1"/>
</dbReference>
<evidence type="ECO:0000256" key="3">
    <source>
        <dbReference type="ARBA" id="ARBA00023163"/>
    </source>
</evidence>
<dbReference type="RefSeq" id="WP_237855357.1">
    <property type="nucleotide sequence ID" value="NZ_JAKLWS010000024.1"/>
</dbReference>
<dbReference type="InterPro" id="IPR009057">
    <property type="entry name" value="Homeodomain-like_sf"/>
</dbReference>
<evidence type="ECO:0000256" key="1">
    <source>
        <dbReference type="ARBA" id="ARBA00023015"/>
    </source>
</evidence>
<feature type="domain" description="HTH araC/xylS-type" evidence="6">
    <location>
        <begin position="494"/>
        <end position="602"/>
    </location>
</feature>
<keyword evidence="3" id="KW-0804">Transcription</keyword>